<dbReference type="Proteomes" id="UP001597120">
    <property type="component" value="Unassembled WGS sequence"/>
</dbReference>
<evidence type="ECO:0000313" key="2">
    <source>
        <dbReference type="Proteomes" id="UP001597120"/>
    </source>
</evidence>
<comment type="caution">
    <text evidence="1">The sequence shown here is derived from an EMBL/GenBank/DDBJ whole genome shotgun (WGS) entry which is preliminary data.</text>
</comment>
<gene>
    <name evidence="1" type="ORF">ACFQ03_21700</name>
</gene>
<dbReference type="InterPro" id="IPR059206">
    <property type="entry name" value="Sll1717-like"/>
</dbReference>
<protein>
    <submittedName>
        <fullName evidence="1">P-loop ATPase, Sll1717 family</fullName>
    </submittedName>
</protein>
<proteinExistence type="predicted"/>
<reference evidence="2" key="1">
    <citation type="journal article" date="2019" name="Int. J. Syst. Evol. Microbiol.">
        <title>The Global Catalogue of Microorganisms (GCM) 10K type strain sequencing project: providing services to taxonomists for standard genome sequencing and annotation.</title>
        <authorList>
            <consortium name="The Broad Institute Genomics Platform"/>
            <consortium name="The Broad Institute Genome Sequencing Center for Infectious Disease"/>
            <person name="Wu L."/>
            <person name="Ma J."/>
        </authorList>
    </citation>
    <scope>NUCLEOTIDE SEQUENCE [LARGE SCALE GENOMIC DNA]</scope>
    <source>
        <strain evidence="2">CCUG 57263</strain>
    </source>
</reference>
<accession>A0ABW3DHK9</accession>
<sequence length="500" mass="57190">MLINRFLRLHNFTEHPFTKVAGEKEELLELYFVEPRYFSEALGDANHPKSYVIFGPRGGGKSAIRSMIELYCSTEKFEDDIGGKVLSITYDDFTALRLGQLNTITLTDHVNEILKRGVAKLALSLVEQGRVGDDLPTASRGLLRWYIDEYMTDLSRLELDSILRALESKSEKIKSLILNVMEIYNTLISVLNLEKIEPSKPTEIPKTKRDAISSIHVMETFTRLAEDVGYKAVYILVDKIDETDYTGGQSNKAARLVHPLLTNIRLLEISRGAFKFFLWENVKSHFGDELRTDRIKMKPTEWTDNDLERMLVGRIGAYSLKRANIDTLFKEDIKNEIINILVRLSYKSPRDLNRLMESIFAETAAEARDDDYKIGKNAVIQGIEKFAQERSIELYGNEVVSRVLRMKRPIFTISDVAATFKITGGKEAREVEEIPDRTATNRARNVVEKWKTSGIIEQVESGIQTDFSGRRRPVNQYGILDPRVIYMIDPNSFMQQLITV</sequence>
<dbReference type="EMBL" id="JBHTIU010000089">
    <property type="protein sequence ID" value="MFD0871744.1"/>
    <property type="molecule type" value="Genomic_DNA"/>
</dbReference>
<dbReference type="RefSeq" id="WP_379290930.1">
    <property type="nucleotide sequence ID" value="NZ_JBHTIU010000089.1"/>
</dbReference>
<name>A0ABW3DHK9_9BACL</name>
<evidence type="ECO:0000313" key="1">
    <source>
        <dbReference type="EMBL" id="MFD0871744.1"/>
    </source>
</evidence>
<keyword evidence="2" id="KW-1185">Reference proteome</keyword>
<dbReference type="NCBIfam" id="NF047389">
    <property type="entry name" value="ATPase_Sll1717"/>
    <property type="match status" value="1"/>
</dbReference>
<organism evidence="1 2">
    <name type="scientific">Paenibacillus residui</name>
    <dbReference type="NCBI Taxonomy" id="629724"/>
    <lineage>
        <taxon>Bacteria</taxon>
        <taxon>Bacillati</taxon>
        <taxon>Bacillota</taxon>
        <taxon>Bacilli</taxon>
        <taxon>Bacillales</taxon>
        <taxon>Paenibacillaceae</taxon>
        <taxon>Paenibacillus</taxon>
    </lineage>
</organism>